<dbReference type="Proteomes" id="UP000646152">
    <property type="component" value="Unassembled WGS sequence"/>
</dbReference>
<dbReference type="EMBL" id="BMKE01000012">
    <property type="protein sequence ID" value="GGB44135.1"/>
    <property type="molecule type" value="Genomic_DNA"/>
</dbReference>
<comment type="caution">
    <text evidence="2">The sequence shown here is derived from an EMBL/GenBank/DDBJ whole genome shotgun (WGS) entry which is preliminary data.</text>
</comment>
<sequence length="458" mass="53671">MISVERKDGFSLKISRILREATEHRLDIYFFIPGELGLNTKVVPEEEFYHSAIHVQRTYFSDRPYLPLIHSRLAKRGELSSEQYRLSLSLYAYQYAIGLEQSCQELRNEKDGVTQEAIEELIALAQDILRRLRRHVPDDQTLHKYYVNIDNYLSWFTEQRLLSLVAHLPRTKEYKTAKVLLLDVCDLEHKHRVAQQYNSSHTTEALSRISNKMRLLRRLIEYPVTLKEKTRELGGGEEKLLKAGVTAVVMTTMSLAVFEVRETLGSISLLVILLLALLYALREIFKDDLRNTLWRWLRKGRPKWRRQYFDVHSNQLVGRQLEWFDYRRPARLKEDILSARHANVTQKEEVVMHYGSHSRMLPTRFLSGYEQTRETLQLDLSLLSKLMEKGTHHVYQLKEGQVARHPVEKRYLINLVTREVQGQNPPIIQRWKVVMSRSKIVEIEEIPQTGPATSDSPA</sequence>
<dbReference type="RefSeq" id="WP_188629668.1">
    <property type="nucleotide sequence ID" value="NZ_BMKE01000012.1"/>
</dbReference>
<evidence type="ECO:0000313" key="3">
    <source>
        <dbReference type="Proteomes" id="UP000646152"/>
    </source>
</evidence>
<reference evidence="3" key="1">
    <citation type="journal article" date="2019" name="Int. J. Syst. Evol. Microbiol.">
        <title>The Global Catalogue of Microorganisms (GCM) 10K type strain sequencing project: providing services to taxonomists for standard genome sequencing and annotation.</title>
        <authorList>
            <consortium name="The Broad Institute Genomics Platform"/>
            <consortium name="The Broad Institute Genome Sequencing Center for Infectious Disease"/>
            <person name="Wu L."/>
            <person name="Ma J."/>
        </authorList>
    </citation>
    <scope>NUCLEOTIDE SEQUENCE [LARGE SCALE GENOMIC DNA]</scope>
    <source>
        <strain evidence="3">CGMCC 1.15923</strain>
    </source>
</reference>
<keyword evidence="3" id="KW-1185">Reference proteome</keyword>
<gene>
    <name evidence="2" type="ORF">GCM10011502_16820</name>
</gene>
<evidence type="ECO:0000313" key="2">
    <source>
        <dbReference type="EMBL" id="GGB44135.1"/>
    </source>
</evidence>
<keyword evidence="1" id="KW-1133">Transmembrane helix</keyword>
<feature type="transmembrane region" description="Helical" evidence="1">
    <location>
        <begin position="264"/>
        <end position="281"/>
    </location>
</feature>
<proteinExistence type="predicted"/>
<evidence type="ECO:0000256" key="1">
    <source>
        <dbReference type="SAM" id="Phobius"/>
    </source>
</evidence>
<protein>
    <submittedName>
        <fullName evidence="2">Uncharacterized protein</fullName>
    </submittedName>
</protein>
<keyword evidence="1" id="KW-0472">Membrane</keyword>
<accession>A0ABQ1IJ56</accession>
<keyword evidence="1" id="KW-0812">Transmembrane</keyword>
<name>A0ABQ1IJ56_9GAMM</name>
<organism evidence="2 3">
    <name type="scientific">Oceanisphaera marina</name>
    <dbReference type="NCBI Taxonomy" id="2017550"/>
    <lineage>
        <taxon>Bacteria</taxon>
        <taxon>Pseudomonadati</taxon>
        <taxon>Pseudomonadota</taxon>
        <taxon>Gammaproteobacteria</taxon>
        <taxon>Aeromonadales</taxon>
        <taxon>Aeromonadaceae</taxon>
        <taxon>Oceanisphaera</taxon>
    </lineage>
</organism>